<protein>
    <submittedName>
        <fullName evidence="1">Uncharacterized protein</fullName>
    </submittedName>
</protein>
<dbReference type="EMBL" id="CAUOFW020003713">
    <property type="protein sequence ID" value="CAK9161599.1"/>
    <property type="molecule type" value="Genomic_DNA"/>
</dbReference>
<proteinExistence type="predicted"/>
<name>A0ABC8SWV6_9AQUA</name>
<reference evidence="1 2" key="1">
    <citation type="submission" date="2024-02" db="EMBL/GenBank/DDBJ databases">
        <authorList>
            <person name="Vignale AGUSTIN F."/>
            <person name="Sosa J E."/>
            <person name="Modenutti C."/>
        </authorList>
    </citation>
    <scope>NUCLEOTIDE SEQUENCE [LARGE SCALE GENOMIC DNA]</scope>
</reference>
<sequence>MQAKNHLKNHRSSLSLTPSVHEGFLVQGCGEHAEIAACGAFMAKEGVFGVEFKTPFSLDFGLAPGFRFGSDV</sequence>
<comment type="caution">
    <text evidence="1">The sequence shown here is derived from an EMBL/GenBank/DDBJ whole genome shotgun (WGS) entry which is preliminary data.</text>
</comment>
<gene>
    <name evidence="1" type="ORF">ILEXP_LOCUS30411</name>
</gene>
<evidence type="ECO:0000313" key="1">
    <source>
        <dbReference type="EMBL" id="CAK9161599.1"/>
    </source>
</evidence>
<dbReference type="AlphaFoldDB" id="A0ABC8SWV6"/>
<organism evidence="1 2">
    <name type="scientific">Ilex paraguariensis</name>
    <name type="common">yerba mate</name>
    <dbReference type="NCBI Taxonomy" id="185542"/>
    <lineage>
        <taxon>Eukaryota</taxon>
        <taxon>Viridiplantae</taxon>
        <taxon>Streptophyta</taxon>
        <taxon>Embryophyta</taxon>
        <taxon>Tracheophyta</taxon>
        <taxon>Spermatophyta</taxon>
        <taxon>Magnoliopsida</taxon>
        <taxon>eudicotyledons</taxon>
        <taxon>Gunneridae</taxon>
        <taxon>Pentapetalae</taxon>
        <taxon>asterids</taxon>
        <taxon>campanulids</taxon>
        <taxon>Aquifoliales</taxon>
        <taxon>Aquifoliaceae</taxon>
        <taxon>Ilex</taxon>
    </lineage>
</organism>
<accession>A0ABC8SWV6</accession>
<evidence type="ECO:0000313" key="2">
    <source>
        <dbReference type="Proteomes" id="UP001642360"/>
    </source>
</evidence>
<dbReference type="Proteomes" id="UP001642360">
    <property type="component" value="Unassembled WGS sequence"/>
</dbReference>
<keyword evidence="2" id="KW-1185">Reference proteome</keyword>